<dbReference type="EMBL" id="DVNK01000050">
    <property type="protein sequence ID" value="HIU47224.1"/>
    <property type="molecule type" value="Genomic_DNA"/>
</dbReference>
<keyword evidence="5" id="KW-0378">Hydrolase</keyword>
<comment type="caution">
    <text evidence="8">The sequence shown here is derived from an EMBL/GenBank/DDBJ whole genome shotgun (WGS) entry which is preliminary data.</text>
</comment>
<reference evidence="8" key="1">
    <citation type="submission" date="2020-10" db="EMBL/GenBank/DDBJ databases">
        <authorList>
            <person name="Gilroy R."/>
        </authorList>
    </citation>
    <scope>NUCLEOTIDE SEQUENCE</scope>
    <source>
        <strain evidence="8">ChiSxjej2B14-8506</strain>
    </source>
</reference>
<evidence type="ECO:0000256" key="3">
    <source>
        <dbReference type="ARBA" id="ARBA00012953"/>
    </source>
</evidence>
<dbReference type="GO" id="GO:0050532">
    <property type="term" value="F:2-phosphosulfolactate phosphatase activity"/>
    <property type="evidence" value="ECO:0007669"/>
    <property type="project" value="UniProtKB-EC"/>
</dbReference>
<protein>
    <recommendedName>
        <fullName evidence="4">Probable 2-phosphosulfolactate phosphatase</fullName>
        <ecNumber evidence="3">3.1.3.71</ecNumber>
    </recommendedName>
</protein>
<dbReference type="PANTHER" id="PTHR37311">
    <property type="entry name" value="2-PHOSPHOSULFOLACTATE PHOSPHATASE-RELATED"/>
    <property type="match status" value="1"/>
</dbReference>
<evidence type="ECO:0000256" key="1">
    <source>
        <dbReference type="ARBA" id="ARBA00001946"/>
    </source>
</evidence>
<name>A0A9D1S4R0_9FIRM</name>
<sequence length="231" mass="25336">MNVSIFELIEGSRQAEGLTVIIDVFRAFSLECYIYARGARKIIPVGDLEQAFALKRAQPDCVLIGERKGKKCEGCDFGNSPSQTEGFDFTGRTVIHTTSAGTQGVVNAVHASEILVAGLVNARATADYIRKCAPDKVSLVAMGTNGVASTEEDVLCARYIRSLLLDEPLDIAALAPALRETSGRKFFNPDTQEIFPEADFEMCIQYDRFPFALRIEKDASGLFVTRRVDVQ</sequence>
<accession>A0A9D1S4R0</accession>
<organism evidence="8 9">
    <name type="scientific">Candidatus Fimadaptatus faecigallinarum</name>
    <dbReference type="NCBI Taxonomy" id="2840814"/>
    <lineage>
        <taxon>Bacteria</taxon>
        <taxon>Bacillati</taxon>
        <taxon>Bacillota</taxon>
        <taxon>Clostridia</taxon>
        <taxon>Eubacteriales</taxon>
        <taxon>Candidatus Fimadaptatus</taxon>
    </lineage>
</organism>
<keyword evidence="6" id="KW-0460">Magnesium</keyword>
<dbReference type="GO" id="GO:0050545">
    <property type="term" value="F:sulfopyruvate decarboxylase activity"/>
    <property type="evidence" value="ECO:0007669"/>
    <property type="project" value="TreeGrafter"/>
</dbReference>
<reference evidence="8" key="2">
    <citation type="journal article" date="2021" name="PeerJ">
        <title>Extensive microbial diversity within the chicken gut microbiome revealed by metagenomics and culture.</title>
        <authorList>
            <person name="Gilroy R."/>
            <person name="Ravi A."/>
            <person name="Getino M."/>
            <person name="Pursley I."/>
            <person name="Horton D.L."/>
            <person name="Alikhan N.F."/>
            <person name="Baker D."/>
            <person name="Gharbi K."/>
            <person name="Hall N."/>
            <person name="Watson M."/>
            <person name="Adriaenssens E.M."/>
            <person name="Foster-Nyarko E."/>
            <person name="Jarju S."/>
            <person name="Secka A."/>
            <person name="Antonio M."/>
            <person name="Oren A."/>
            <person name="Chaudhuri R.R."/>
            <person name="La Ragione R."/>
            <person name="Hildebrand F."/>
            <person name="Pallen M.J."/>
        </authorList>
    </citation>
    <scope>NUCLEOTIDE SEQUENCE</scope>
    <source>
        <strain evidence="8">ChiSxjej2B14-8506</strain>
    </source>
</reference>
<dbReference type="AlphaFoldDB" id="A0A9D1S4R0"/>
<dbReference type="Proteomes" id="UP000824123">
    <property type="component" value="Unassembled WGS sequence"/>
</dbReference>
<dbReference type="PANTHER" id="PTHR37311:SF1">
    <property type="entry name" value="2-PHOSPHOSULFOLACTATE PHOSPHATASE-RELATED"/>
    <property type="match status" value="1"/>
</dbReference>
<dbReference type="InterPro" id="IPR005238">
    <property type="entry name" value="ComB-like"/>
</dbReference>
<evidence type="ECO:0000256" key="5">
    <source>
        <dbReference type="ARBA" id="ARBA00022801"/>
    </source>
</evidence>
<proteinExistence type="inferred from homology"/>
<comment type="similarity">
    <text evidence="2">Belongs to the ComB family.</text>
</comment>
<comment type="catalytic activity">
    <reaction evidence="7">
        <text>(2R)-O-phospho-3-sulfolactate + H2O = (2R)-3-sulfolactate + phosphate</text>
        <dbReference type="Rhea" id="RHEA:23416"/>
        <dbReference type="ChEBI" id="CHEBI:15377"/>
        <dbReference type="ChEBI" id="CHEBI:15597"/>
        <dbReference type="ChEBI" id="CHEBI:43474"/>
        <dbReference type="ChEBI" id="CHEBI:58738"/>
        <dbReference type="EC" id="3.1.3.71"/>
    </reaction>
</comment>
<comment type="cofactor">
    <cofactor evidence="1">
        <name>Mg(2+)</name>
        <dbReference type="ChEBI" id="CHEBI:18420"/>
    </cofactor>
</comment>
<dbReference type="Pfam" id="PF04029">
    <property type="entry name" value="2-ph_phosp"/>
    <property type="match status" value="1"/>
</dbReference>
<evidence type="ECO:0000313" key="8">
    <source>
        <dbReference type="EMBL" id="HIU47224.1"/>
    </source>
</evidence>
<evidence type="ECO:0000256" key="4">
    <source>
        <dbReference type="ARBA" id="ARBA00021948"/>
    </source>
</evidence>
<dbReference type="Gene3D" id="3.90.1560.10">
    <property type="entry name" value="ComB-like"/>
    <property type="match status" value="1"/>
</dbReference>
<dbReference type="GO" id="GO:0000287">
    <property type="term" value="F:magnesium ion binding"/>
    <property type="evidence" value="ECO:0007669"/>
    <property type="project" value="InterPro"/>
</dbReference>
<dbReference type="InterPro" id="IPR036702">
    <property type="entry name" value="ComB-like_sf"/>
</dbReference>
<evidence type="ECO:0000256" key="2">
    <source>
        <dbReference type="ARBA" id="ARBA00009997"/>
    </source>
</evidence>
<gene>
    <name evidence="8" type="ORF">IAC59_08185</name>
</gene>
<evidence type="ECO:0000313" key="9">
    <source>
        <dbReference type="Proteomes" id="UP000824123"/>
    </source>
</evidence>
<evidence type="ECO:0000256" key="6">
    <source>
        <dbReference type="ARBA" id="ARBA00022842"/>
    </source>
</evidence>
<dbReference type="SUPFAM" id="SSF142823">
    <property type="entry name" value="ComB-like"/>
    <property type="match status" value="1"/>
</dbReference>
<dbReference type="EC" id="3.1.3.71" evidence="3"/>
<evidence type="ECO:0000256" key="7">
    <source>
        <dbReference type="ARBA" id="ARBA00033711"/>
    </source>
</evidence>